<dbReference type="SUPFAM" id="SSF53223">
    <property type="entry name" value="Aminoacid dehydrogenase-like, N-terminal domain"/>
    <property type="match status" value="1"/>
</dbReference>
<dbReference type="PANTHER" id="PTHR43403:SF1">
    <property type="entry name" value="NAD-SPECIFIC GLUTAMATE DEHYDROGENASE"/>
    <property type="match status" value="1"/>
</dbReference>
<dbReference type="InterPro" id="IPR048381">
    <property type="entry name" value="GDH_C"/>
</dbReference>
<dbReference type="Gene3D" id="3.40.50.720">
    <property type="entry name" value="NAD(P)-binding Rossmann-like Domain"/>
    <property type="match status" value="1"/>
</dbReference>
<dbReference type="InterPro" id="IPR024727">
    <property type="entry name" value="NAD_Glu_DH_N_ACT1"/>
</dbReference>
<evidence type="ECO:0000313" key="6">
    <source>
        <dbReference type="EMBL" id="TDF96118.1"/>
    </source>
</evidence>
<dbReference type="OrthoDB" id="9758052at2"/>
<dbReference type="EMBL" id="SMRU01000011">
    <property type="protein sequence ID" value="TDF96118.1"/>
    <property type="molecule type" value="Genomic_DNA"/>
</dbReference>
<dbReference type="Pfam" id="PF21073">
    <property type="entry name" value="GDH_HM1"/>
    <property type="match status" value="1"/>
</dbReference>
<dbReference type="Proteomes" id="UP000295511">
    <property type="component" value="Unassembled WGS sequence"/>
</dbReference>
<dbReference type="InterPro" id="IPR028971">
    <property type="entry name" value="NAD-GDH_cat"/>
</dbReference>
<feature type="domain" description="NAD-glutamate dehydrogenase ACT3" evidence="5">
    <location>
        <begin position="556"/>
        <end position="614"/>
    </location>
</feature>
<dbReference type="InterPro" id="IPR049062">
    <property type="entry name" value="NAD_Glu_DH_ACT2"/>
</dbReference>
<feature type="domain" description="NAD-specific glutamate dehydrogenase C-terminal" evidence="2">
    <location>
        <begin position="1258"/>
        <end position="1599"/>
    </location>
</feature>
<dbReference type="InterPro" id="IPR046346">
    <property type="entry name" value="Aminoacid_DH-like_N_sf"/>
</dbReference>
<dbReference type="Pfam" id="PF21079">
    <property type="entry name" value="GDH_HM2"/>
    <property type="match status" value="1"/>
</dbReference>
<dbReference type="InterPro" id="IPR007780">
    <property type="entry name" value="NAD_Glu_DH_bac"/>
</dbReference>
<keyword evidence="7" id="KW-1185">Reference proteome</keyword>
<dbReference type="PANTHER" id="PTHR43403">
    <property type="entry name" value="NAD-SPECIFIC GLUTAMATE DEHYDROGENASE"/>
    <property type="match status" value="1"/>
</dbReference>
<evidence type="ECO:0000259" key="4">
    <source>
        <dbReference type="Pfam" id="PF21076"/>
    </source>
</evidence>
<evidence type="ECO:0000259" key="2">
    <source>
        <dbReference type="Pfam" id="PF21074"/>
    </source>
</evidence>
<dbReference type="InterPro" id="IPR049059">
    <property type="entry name" value="NAD_Glu_DH_HM1"/>
</dbReference>
<evidence type="ECO:0000259" key="5">
    <source>
        <dbReference type="Pfam" id="PF21077"/>
    </source>
</evidence>
<reference evidence="6 7" key="1">
    <citation type="submission" date="2019-03" db="EMBL/GenBank/DDBJ databases">
        <title>Whole genome sequence of Arthrobacter sp JH1-1.</title>
        <authorList>
            <person name="Trinh H.N."/>
        </authorList>
    </citation>
    <scope>NUCLEOTIDE SEQUENCE [LARGE SCALE GENOMIC DNA]</scope>
    <source>
        <strain evidence="6 7">JH1-1</strain>
    </source>
</reference>
<dbReference type="GO" id="GO:0004352">
    <property type="term" value="F:glutamate dehydrogenase (NAD+) activity"/>
    <property type="evidence" value="ECO:0007669"/>
    <property type="project" value="InterPro"/>
</dbReference>
<feature type="domain" description="NAD-glutamate dehydrogenase ACT2" evidence="4">
    <location>
        <begin position="379"/>
        <end position="473"/>
    </location>
</feature>
<dbReference type="Pfam" id="PF21075">
    <property type="entry name" value="GDH_ACT1"/>
    <property type="match status" value="1"/>
</dbReference>
<dbReference type="RefSeq" id="WP_133204304.1">
    <property type="nucleotide sequence ID" value="NZ_SMRU01000011.1"/>
</dbReference>
<dbReference type="GO" id="GO:0004069">
    <property type="term" value="F:L-aspartate:2-oxoglutarate aminotransferase activity"/>
    <property type="evidence" value="ECO:0007669"/>
    <property type="project" value="InterPro"/>
</dbReference>
<evidence type="ECO:0000313" key="7">
    <source>
        <dbReference type="Proteomes" id="UP000295511"/>
    </source>
</evidence>
<dbReference type="Pfam" id="PF21074">
    <property type="entry name" value="GDH_C"/>
    <property type="match status" value="1"/>
</dbReference>
<dbReference type="GO" id="GO:0006538">
    <property type="term" value="P:L-glutamate catabolic process"/>
    <property type="evidence" value="ECO:0007669"/>
    <property type="project" value="InterPro"/>
</dbReference>
<dbReference type="Pfam" id="PF21076">
    <property type="entry name" value="GDH_ACT2"/>
    <property type="match status" value="1"/>
</dbReference>
<evidence type="ECO:0000259" key="1">
    <source>
        <dbReference type="Pfam" id="PF05088"/>
    </source>
</evidence>
<evidence type="ECO:0000259" key="3">
    <source>
        <dbReference type="Pfam" id="PF21075"/>
    </source>
</evidence>
<dbReference type="Pfam" id="PF21077">
    <property type="entry name" value="GDH_ACT3"/>
    <property type="match status" value="1"/>
</dbReference>
<dbReference type="Pfam" id="PF21078">
    <property type="entry name" value="GDH_HM3"/>
    <property type="match status" value="1"/>
</dbReference>
<organism evidence="6 7">
    <name type="scientific">Arthrobacter terricola</name>
    <dbReference type="NCBI Taxonomy" id="2547396"/>
    <lineage>
        <taxon>Bacteria</taxon>
        <taxon>Bacillati</taxon>
        <taxon>Actinomycetota</taxon>
        <taxon>Actinomycetes</taxon>
        <taxon>Micrococcales</taxon>
        <taxon>Micrococcaceae</taxon>
        <taxon>Arthrobacter</taxon>
    </lineage>
</organism>
<dbReference type="SUPFAM" id="SSF51735">
    <property type="entry name" value="NAD(P)-binding Rossmann-fold domains"/>
    <property type="match status" value="1"/>
</dbReference>
<accession>A0A4R5KMJ8</accession>
<dbReference type="Pfam" id="PF05088">
    <property type="entry name" value="Bac_GDH_CD"/>
    <property type="match status" value="1"/>
</dbReference>
<sequence>MADIPFSAERGKSAMPGVSEAFLAGYFAQLSEEDLHGYGAEALDAWARHHLELASAREPGQAAVGIFNELDASIVAIVADDLPYLVHSITAELGRDDSPIRLLVHPTFRVSRDEVTHALVEVDPVSSPGNGVAGKYIANEVWLAAEIGLLADSAAVAEMTDRLHRVLNGVAMVAADAAAIHGRLGEVIASAPKLPRGAVPPAEHIAGLLRWLDDGNFVFLGFEELTTADGRGPLSSRPGTGLGLLRNPDRDTSIGGLSTREALKVATSGQRSTVLRQAYLDEVRLTEFDPDGEAVGALRFLGLFTAGAAHQSVLRIPIIREKVLSACETLGVAVRSHRGEELLAILEAFPREELFHTGVDELTRLAGDMLRARVQQKPRVFLRIDESRRVVSATVMIPRRQYSTAVRLLMEQELRLVFKAGSVEFDVRLTGLPVVLVFFRLRTAVEAQASLAGISDEQARALERRLVSAARPWPDGLEEAIRERFSASEASRLSGSWLDAFPANYRADHEPESAVGDIINFERFDGGGPEGSPAADPLLTVYLRPEPVLDSSGGVERAARIRLYLTRPRSLTEILPFLHDLGLEVLDQRPYEVRRASGRHMFLYDLGVTYPSGVDPEATSGLVADAFAAAMQGRIESDRLDVLVIRERLDWRRVAVLRSYAKYLQQLGPSNSYGFIVDTLVGNARATRALLELFEARFAPGLDPGVRAERTETARQELLAAIDDIPVLDADRLLRTFMELVEATLRTNYFLDKGHMSFKIDVGSVAAAPLPRPEFEIWVYSPRVEGVHLRFGALARGGLRWSDRREDFRTEVLGLVKAQNVKNSVIVPTGAKGGFFPKHLADPLVNREAWFAEGLECYRIFVSGLLDVTDNLVVTDDGEMVVPPEGVERYDGDDFYLVVAADKGTATFSDTANELALSYGFWLNDAFASGGSVGYDHKQMGITARGAWESVKHHFKELGIDPQEQGITVAGVGDMSGDVFGNGMLLSPHIRLVAAFDHRHIFLDPAPDPAVSFRERERLFRLPRSSWADYDPLLISAGGGVHSRGLKAIDISDEVRDCLGLDPAVRSLAPQSLLQAILKAPVDLLYNGGIGTYIKASTETNAQVGDKANDSIRIDGSQVRARVVAEGGNLGVTQRGRIEAASAGVLLNTDAIDNSAGVDCSDHEVNIKIFLDRMIAARRMGAEERTGLLQSMTDEVARLVLANNADQNVLLFNDRHMSPELTPGFERFMEWLEAAGGLDRDLEALPSDEELQERLAAGKGLTAPEMSVLAAYAKIQLAKELTASDFADDPWFGRVLRTYFPEQLSERFDVELDSHPLRRQIICTIVANDMINLGGITFAFRAIEETTASAAALARAFVVVREAYALQQFVDGLAELPPGIPGRHAVEATRPLRRLLDRATRWYVTHDHRDQPVEVAMKRIMPTLDLLRNRTTEFLRGSDRERANARLAHWNDAGMPPELGRRASDLLESFSLLDISLVSEQVDEPLTTIAEMYHTVIHAFGVGVLLLRITDLPRGTRWEALARASLRDDAYSAVVEITTSVLRSTPGSDISGASAMERIEAWERGREEHLGRIKSTFAEVTQPGRVDIASIAVALKLLRTLAQR</sequence>
<comment type="caution">
    <text evidence="6">The sequence shown here is derived from an EMBL/GenBank/DDBJ whole genome shotgun (WGS) entry which is preliminary data.</text>
</comment>
<proteinExistence type="predicted"/>
<dbReference type="InterPro" id="IPR049064">
    <property type="entry name" value="NAD_Glu_DH_ACT3"/>
</dbReference>
<dbReference type="InterPro" id="IPR049056">
    <property type="entry name" value="NAD_Glu_DH_HM3"/>
</dbReference>
<dbReference type="PIRSF" id="PIRSF036761">
    <property type="entry name" value="GDH_Mll4104"/>
    <property type="match status" value="1"/>
</dbReference>
<name>A0A4R5KMJ8_9MICC</name>
<feature type="domain" description="NAD-glutamate dehydrogenase N-terminal ACT1" evidence="3">
    <location>
        <begin position="22"/>
        <end position="163"/>
    </location>
</feature>
<protein>
    <submittedName>
        <fullName evidence="6">NAD-glutamate dehydrogenase</fullName>
    </submittedName>
</protein>
<feature type="domain" description="NAD-glutamate dehydrogenase catalytic" evidence="1">
    <location>
        <begin position="718"/>
        <end position="1211"/>
    </location>
</feature>
<dbReference type="InterPro" id="IPR036291">
    <property type="entry name" value="NAD(P)-bd_dom_sf"/>
</dbReference>
<dbReference type="InterPro" id="IPR049058">
    <property type="entry name" value="NAD_Glu_DH_HM2"/>
</dbReference>
<gene>
    <name evidence="6" type="ORF">E1809_11180</name>
</gene>